<dbReference type="AlphaFoldDB" id="A0A420VEG6"/>
<organism evidence="1 2">
    <name type="scientific">Caldibacillus debilis GB1</name>
    <dbReference type="NCBI Taxonomy" id="1339248"/>
    <lineage>
        <taxon>Bacteria</taxon>
        <taxon>Bacillati</taxon>
        <taxon>Bacillota</taxon>
        <taxon>Bacilli</taxon>
        <taxon>Bacillales</taxon>
        <taxon>Bacillaceae</taxon>
        <taxon>Caldibacillus</taxon>
    </lineage>
</organism>
<comment type="caution">
    <text evidence="1">The sequence shown here is derived from an EMBL/GenBank/DDBJ whole genome shotgun (WGS) entry which is preliminary data.</text>
</comment>
<sequence>MIDNLLHLDFAYDYMFRISKKALDDISELDRDFHLIHVAYPDIRKKAIRVICEEIGKWETVTTPVKTSDPEKVEIAKRKIEKAVSHLDLSLVFRETYNNDHRLRAMGFRDEFLLVDIWAIDQDTAEQAVKLIKDLDFDN</sequence>
<evidence type="ECO:0000313" key="2">
    <source>
        <dbReference type="Proteomes" id="UP000286235"/>
    </source>
</evidence>
<gene>
    <name evidence="1" type="ORF">Cdeb_01224</name>
</gene>
<reference evidence="1 2" key="1">
    <citation type="submission" date="2013-12" db="EMBL/GenBank/DDBJ databases">
        <title>Genome and proteome characterization of Caldibacillus debilis GB1 derived from a cellulolytic aero-tolerant co-culture.</title>
        <authorList>
            <person name="Wushke S.T."/>
            <person name="Zhang X."/>
            <person name="Fristensky B."/>
            <person name="Wilkins J.A."/>
            <person name="Levin D.B."/>
            <person name="Sparling R."/>
        </authorList>
    </citation>
    <scope>NUCLEOTIDE SEQUENCE [LARGE SCALE GENOMIC DNA]</scope>
    <source>
        <strain evidence="1 2">GB1</strain>
    </source>
</reference>
<dbReference type="RefSeq" id="WP_120669137.1">
    <property type="nucleotide sequence ID" value="NZ_AZRV01000035.1"/>
</dbReference>
<proteinExistence type="predicted"/>
<evidence type="ECO:0000313" key="1">
    <source>
        <dbReference type="EMBL" id="RKO61753.1"/>
    </source>
</evidence>
<dbReference type="EMBL" id="AZRV01000035">
    <property type="protein sequence ID" value="RKO61753.1"/>
    <property type="molecule type" value="Genomic_DNA"/>
</dbReference>
<accession>A0A420VEG6</accession>
<dbReference type="Proteomes" id="UP000286235">
    <property type="component" value="Unassembled WGS sequence"/>
</dbReference>
<protein>
    <submittedName>
        <fullName evidence="1">Uncharacterized protein</fullName>
    </submittedName>
</protein>
<name>A0A420VEG6_9BACI</name>
<keyword evidence="2" id="KW-1185">Reference proteome</keyword>